<dbReference type="KEGG" id="moj:D7D94_07825"/>
<dbReference type="EMBL" id="CP032550">
    <property type="protein sequence ID" value="QGU27584.1"/>
    <property type="molecule type" value="Genomic_DNA"/>
</dbReference>
<feature type="domain" description="DUF7882" evidence="1">
    <location>
        <begin position="1"/>
        <end position="93"/>
    </location>
</feature>
<dbReference type="Pfam" id="PF25355">
    <property type="entry name" value="DUF7882"/>
    <property type="match status" value="1"/>
</dbReference>
<dbReference type="OrthoDB" id="5070979at2"/>
<dbReference type="AlphaFoldDB" id="A0A6I6E066"/>
<organism evidence="2 3">
    <name type="scientific">Microbacterium oryzae</name>
    <dbReference type="NCBI Taxonomy" id="743009"/>
    <lineage>
        <taxon>Bacteria</taxon>
        <taxon>Bacillati</taxon>
        <taxon>Actinomycetota</taxon>
        <taxon>Actinomycetes</taxon>
        <taxon>Micrococcales</taxon>
        <taxon>Microbacteriaceae</taxon>
        <taxon>Microbacterium</taxon>
    </lineage>
</organism>
<reference evidence="2 3" key="1">
    <citation type="submission" date="2018-09" db="EMBL/GenBank/DDBJ databases">
        <title>Whole genome sequencing of Microbacterium oryzae strain MB-10T.</title>
        <authorList>
            <person name="Das S.K."/>
        </authorList>
    </citation>
    <scope>NUCLEOTIDE SEQUENCE [LARGE SCALE GENOMIC DNA]</scope>
    <source>
        <strain evidence="2 3">MB-10</strain>
    </source>
</reference>
<gene>
    <name evidence="2" type="ORF">D7D94_07825</name>
</gene>
<evidence type="ECO:0000313" key="2">
    <source>
        <dbReference type="EMBL" id="QGU27584.1"/>
    </source>
</evidence>
<evidence type="ECO:0000259" key="1">
    <source>
        <dbReference type="Pfam" id="PF25355"/>
    </source>
</evidence>
<sequence>MGKMFYGMSDQAIEIEDRLLAHVQSVVLTKLRRGESFSLSWQHPGGARETVWVHSSIPFRIVLDEVDQVPLNREVLVRLVEAANSNHGLDLSPAALSDIDAQATPRTASLAKAA</sequence>
<proteinExistence type="predicted"/>
<protein>
    <recommendedName>
        <fullName evidence="1">DUF7882 domain-containing protein</fullName>
    </recommendedName>
</protein>
<dbReference type="InterPro" id="IPR057204">
    <property type="entry name" value="DUF7882"/>
</dbReference>
<dbReference type="Proteomes" id="UP000422989">
    <property type="component" value="Chromosome"/>
</dbReference>
<evidence type="ECO:0000313" key="3">
    <source>
        <dbReference type="Proteomes" id="UP000422989"/>
    </source>
</evidence>
<keyword evidence="3" id="KW-1185">Reference proteome</keyword>
<accession>A0A6I6E066</accession>
<name>A0A6I6E066_9MICO</name>